<gene>
    <name evidence="2" type="ORF">ACFQ1S_21600</name>
</gene>
<feature type="region of interest" description="Disordered" evidence="1">
    <location>
        <begin position="48"/>
        <end position="75"/>
    </location>
</feature>
<feature type="non-terminal residue" evidence="2">
    <location>
        <position position="1"/>
    </location>
</feature>
<reference evidence="3" key="1">
    <citation type="journal article" date="2019" name="Int. J. Syst. Evol. Microbiol.">
        <title>The Global Catalogue of Microorganisms (GCM) 10K type strain sequencing project: providing services to taxonomists for standard genome sequencing and annotation.</title>
        <authorList>
            <consortium name="The Broad Institute Genomics Platform"/>
            <consortium name="The Broad Institute Genome Sequencing Center for Infectious Disease"/>
            <person name="Wu L."/>
            <person name="Ma J."/>
        </authorList>
    </citation>
    <scope>NUCLEOTIDE SEQUENCE [LARGE SCALE GENOMIC DNA]</scope>
    <source>
        <strain evidence="3">JCM 31486</strain>
    </source>
</reference>
<sequence>VPHGFERVAGAACAMPVEAPITSEQAAAKTTVGLNFMNHFLLQGAYGSMPSNGGRTRGGEGTNEIKLRRLVRTRQ</sequence>
<organism evidence="2 3">
    <name type="scientific">Kibdelosporangium lantanae</name>
    <dbReference type="NCBI Taxonomy" id="1497396"/>
    <lineage>
        <taxon>Bacteria</taxon>
        <taxon>Bacillati</taxon>
        <taxon>Actinomycetota</taxon>
        <taxon>Actinomycetes</taxon>
        <taxon>Pseudonocardiales</taxon>
        <taxon>Pseudonocardiaceae</taxon>
        <taxon>Kibdelosporangium</taxon>
    </lineage>
</organism>
<evidence type="ECO:0000313" key="2">
    <source>
        <dbReference type="EMBL" id="MFD1047941.1"/>
    </source>
</evidence>
<keyword evidence="3" id="KW-1185">Reference proteome</keyword>
<evidence type="ECO:0000313" key="3">
    <source>
        <dbReference type="Proteomes" id="UP001597045"/>
    </source>
</evidence>
<evidence type="ECO:0000256" key="1">
    <source>
        <dbReference type="SAM" id="MobiDB-lite"/>
    </source>
</evidence>
<dbReference type="EMBL" id="JBHTIS010001323">
    <property type="protein sequence ID" value="MFD1047941.1"/>
    <property type="molecule type" value="Genomic_DNA"/>
</dbReference>
<proteinExistence type="predicted"/>
<dbReference type="Proteomes" id="UP001597045">
    <property type="component" value="Unassembled WGS sequence"/>
</dbReference>
<accession>A0ABW3MAX9</accession>
<protein>
    <submittedName>
        <fullName evidence="2">Uncharacterized protein</fullName>
    </submittedName>
</protein>
<name>A0ABW3MAX9_9PSEU</name>
<comment type="caution">
    <text evidence="2">The sequence shown here is derived from an EMBL/GenBank/DDBJ whole genome shotgun (WGS) entry which is preliminary data.</text>
</comment>